<comment type="caution">
    <text evidence="3">The sequence shown here is derived from an EMBL/GenBank/DDBJ whole genome shotgun (WGS) entry which is preliminary data.</text>
</comment>
<evidence type="ECO:0000313" key="4">
    <source>
        <dbReference type="Proteomes" id="UP001189303"/>
    </source>
</evidence>
<gene>
    <name evidence="3" type="ORF">DEE74_18805</name>
    <name evidence="2" type="ORF">R38712_03081</name>
</gene>
<feature type="signal peptide" evidence="1">
    <location>
        <begin position="1"/>
        <end position="22"/>
    </location>
</feature>
<evidence type="ECO:0000313" key="3">
    <source>
        <dbReference type="EMBL" id="MBX3891918.1"/>
    </source>
</evidence>
<evidence type="ECO:0000313" key="2">
    <source>
        <dbReference type="EMBL" id="CAJ0726536.1"/>
    </source>
</evidence>
<dbReference type="PROSITE" id="PS51257">
    <property type="entry name" value="PROKAR_LIPOPROTEIN"/>
    <property type="match status" value="1"/>
</dbReference>
<name>A0A2P4RAM6_RALPI</name>
<dbReference type="AlphaFoldDB" id="A0A2P4RAM6"/>
<keyword evidence="1" id="KW-0732">Signal</keyword>
<proteinExistence type="predicted"/>
<protein>
    <recommendedName>
        <fullName evidence="6">Lipoprotein</fullName>
    </recommendedName>
</protein>
<dbReference type="RefSeq" id="WP_012435708.1">
    <property type="nucleotide sequence ID" value="NZ_CATWFT010000009.1"/>
</dbReference>
<sequence length="243" mass="26038">MHLASRYAALIPVAALCLGLAACSDKTTDTAKQINREIETTKTISDPVSALAKLDPLQGSGRDALTGCEVVCGDIVQAMANLDDARTARIKQAMDRLTPAKLAEYFEGDSMLPLRDDMAPRILAAAQASTGTAVNSRLLRVAGQIVRDGKYVIRSSDKAAELFARAWLAGDPTAAANNAQLYDSLHDLNNAYLWALRCRAECHPDDGYRPVNAESLRSRLSTAAIRQAEQAALDPTVLSLAGR</sequence>
<feature type="chain" id="PRO_5044384696" description="Lipoprotein" evidence="1">
    <location>
        <begin position="23"/>
        <end position="243"/>
    </location>
</feature>
<accession>A0A2P4RAM6</accession>
<organism evidence="3 5">
    <name type="scientific">Ralstonia pickettii</name>
    <name type="common">Burkholderia pickettii</name>
    <dbReference type="NCBI Taxonomy" id="329"/>
    <lineage>
        <taxon>Bacteria</taxon>
        <taxon>Pseudomonadati</taxon>
        <taxon>Pseudomonadota</taxon>
        <taxon>Betaproteobacteria</taxon>
        <taxon>Burkholderiales</taxon>
        <taxon>Burkholderiaceae</taxon>
        <taxon>Ralstonia</taxon>
    </lineage>
</organism>
<dbReference type="EMBL" id="CATWFT010000009">
    <property type="protein sequence ID" value="CAJ0726536.1"/>
    <property type="molecule type" value="Genomic_DNA"/>
</dbReference>
<reference evidence="2 4" key="2">
    <citation type="submission" date="2023-07" db="EMBL/GenBank/DDBJ databases">
        <authorList>
            <person name="Peeters C."/>
        </authorList>
    </citation>
    <scope>NUCLEOTIDE SEQUENCE [LARGE SCALE GENOMIC DNA]</scope>
    <source>
        <strain evidence="2 4">R-38712</strain>
    </source>
</reference>
<reference evidence="3" key="1">
    <citation type="submission" date="2018-06" db="EMBL/GenBank/DDBJ databases">
        <authorList>
            <person name="O'Rourke A."/>
        </authorList>
    </citation>
    <scope>NUCLEOTIDE SEQUENCE</scope>
    <source>
        <strain evidence="3">132550021-3</strain>
    </source>
</reference>
<evidence type="ECO:0000256" key="1">
    <source>
        <dbReference type="SAM" id="SignalP"/>
    </source>
</evidence>
<dbReference type="EMBL" id="QGBI01000019">
    <property type="protein sequence ID" value="MBX3891918.1"/>
    <property type="molecule type" value="Genomic_DNA"/>
</dbReference>
<dbReference type="Proteomes" id="UP001199322">
    <property type="component" value="Unassembled WGS sequence"/>
</dbReference>
<keyword evidence="4" id="KW-1185">Reference proteome</keyword>
<evidence type="ECO:0000313" key="5">
    <source>
        <dbReference type="Proteomes" id="UP001199322"/>
    </source>
</evidence>
<evidence type="ECO:0008006" key="6">
    <source>
        <dbReference type="Google" id="ProtNLM"/>
    </source>
</evidence>
<dbReference type="SUPFAM" id="SSF81901">
    <property type="entry name" value="HCP-like"/>
    <property type="match status" value="1"/>
</dbReference>
<dbReference type="Proteomes" id="UP001189303">
    <property type="component" value="Unassembled WGS sequence"/>
</dbReference>